<evidence type="ECO:0000313" key="1">
    <source>
        <dbReference type="EMBL" id="MBB3220987.1"/>
    </source>
</evidence>
<accession>A0A7W5EA18</accession>
<name>A0A7W5EA18_9BURK</name>
<evidence type="ECO:0000313" key="2">
    <source>
        <dbReference type="Proteomes" id="UP000584325"/>
    </source>
</evidence>
<reference evidence="1 2" key="1">
    <citation type="submission" date="2020-08" db="EMBL/GenBank/DDBJ databases">
        <title>Genomic Encyclopedia of Type Strains, Phase III (KMG-III): the genomes of soil and plant-associated and newly described type strains.</title>
        <authorList>
            <person name="Whitman W."/>
        </authorList>
    </citation>
    <scope>NUCLEOTIDE SEQUENCE [LARGE SCALE GENOMIC DNA]</scope>
    <source>
        <strain evidence="1 2">CECT 7753</strain>
    </source>
</reference>
<organism evidence="1 2">
    <name type="scientific">Pseudoduganella umbonata</name>
    <dbReference type="NCBI Taxonomy" id="864828"/>
    <lineage>
        <taxon>Bacteria</taxon>
        <taxon>Pseudomonadati</taxon>
        <taxon>Pseudomonadota</taxon>
        <taxon>Betaproteobacteria</taxon>
        <taxon>Burkholderiales</taxon>
        <taxon>Oxalobacteraceae</taxon>
        <taxon>Telluria group</taxon>
        <taxon>Pseudoduganella</taxon>
    </lineage>
</organism>
<dbReference type="Proteomes" id="UP000584325">
    <property type="component" value="Unassembled WGS sequence"/>
</dbReference>
<proteinExistence type="predicted"/>
<gene>
    <name evidence="1" type="ORF">FHS02_001786</name>
</gene>
<sequence>MRKMILMAIAGFIWKKVQGRVLKRAPVQGVRRRY</sequence>
<protein>
    <submittedName>
        <fullName evidence="1">Uncharacterized protein</fullName>
    </submittedName>
</protein>
<comment type="caution">
    <text evidence="1">The sequence shown here is derived from an EMBL/GenBank/DDBJ whole genome shotgun (WGS) entry which is preliminary data.</text>
</comment>
<dbReference type="EMBL" id="JACHXS010000002">
    <property type="protein sequence ID" value="MBB3220987.1"/>
    <property type="molecule type" value="Genomic_DNA"/>
</dbReference>
<dbReference type="AlphaFoldDB" id="A0A7W5EA18"/>